<dbReference type="GO" id="GO:0005524">
    <property type="term" value="F:ATP binding"/>
    <property type="evidence" value="ECO:0007669"/>
    <property type="project" value="UniProtKB-KW"/>
</dbReference>
<dbReference type="Pfam" id="PF07730">
    <property type="entry name" value="HisKA_3"/>
    <property type="match status" value="1"/>
</dbReference>
<dbReference type="Gene3D" id="3.30.565.10">
    <property type="entry name" value="Histidine kinase-like ATPase, C-terminal domain"/>
    <property type="match status" value="1"/>
</dbReference>
<evidence type="ECO:0000256" key="4">
    <source>
        <dbReference type="ARBA" id="ARBA00022679"/>
    </source>
</evidence>
<keyword evidence="4" id="KW-0808">Transferase</keyword>
<dbReference type="PANTHER" id="PTHR24421">
    <property type="entry name" value="NITRATE/NITRITE SENSOR PROTEIN NARX-RELATED"/>
    <property type="match status" value="1"/>
</dbReference>
<proteinExistence type="predicted"/>
<dbReference type="Gene3D" id="1.20.5.1930">
    <property type="match status" value="1"/>
</dbReference>
<gene>
    <name evidence="11" type="ORF">CLV30_11090</name>
</gene>
<dbReference type="EMBL" id="PYGE01000010">
    <property type="protein sequence ID" value="PSL02437.1"/>
    <property type="molecule type" value="Genomic_DNA"/>
</dbReference>
<evidence type="ECO:0000313" key="11">
    <source>
        <dbReference type="EMBL" id="PSL02437.1"/>
    </source>
</evidence>
<reference evidence="11 12" key="1">
    <citation type="submission" date="2018-03" db="EMBL/GenBank/DDBJ databases">
        <title>Genomic Encyclopedia of Archaeal and Bacterial Type Strains, Phase II (KMG-II): from individual species to whole genera.</title>
        <authorList>
            <person name="Goeker M."/>
        </authorList>
    </citation>
    <scope>NUCLEOTIDE SEQUENCE [LARGE SCALE GENOMIC DNA]</scope>
    <source>
        <strain evidence="11 12">DSM 45211</strain>
    </source>
</reference>
<keyword evidence="6 11" id="KW-0418">Kinase</keyword>
<dbReference type="InterPro" id="IPR050482">
    <property type="entry name" value="Sensor_HK_TwoCompSys"/>
</dbReference>
<evidence type="ECO:0000256" key="1">
    <source>
        <dbReference type="ARBA" id="ARBA00000085"/>
    </source>
</evidence>
<keyword evidence="12" id="KW-1185">Reference proteome</keyword>
<evidence type="ECO:0000256" key="7">
    <source>
        <dbReference type="ARBA" id="ARBA00022840"/>
    </source>
</evidence>
<feature type="transmembrane region" description="Helical" evidence="9">
    <location>
        <begin position="127"/>
        <end position="146"/>
    </location>
</feature>
<evidence type="ECO:0000256" key="5">
    <source>
        <dbReference type="ARBA" id="ARBA00022741"/>
    </source>
</evidence>
<feature type="domain" description="Histidine kinase/HSP90-like ATPase" evidence="10">
    <location>
        <begin position="289"/>
        <end position="382"/>
    </location>
</feature>
<keyword evidence="5" id="KW-0547">Nucleotide-binding</keyword>
<organism evidence="11 12">
    <name type="scientific">Haloactinopolyspora alba</name>
    <dbReference type="NCBI Taxonomy" id="648780"/>
    <lineage>
        <taxon>Bacteria</taxon>
        <taxon>Bacillati</taxon>
        <taxon>Actinomycetota</taxon>
        <taxon>Actinomycetes</taxon>
        <taxon>Jiangellales</taxon>
        <taxon>Jiangellaceae</taxon>
        <taxon>Haloactinopolyspora</taxon>
    </lineage>
</organism>
<dbReference type="InterPro" id="IPR055558">
    <property type="entry name" value="DUF7134"/>
</dbReference>
<dbReference type="GO" id="GO:0046983">
    <property type="term" value="F:protein dimerization activity"/>
    <property type="evidence" value="ECO:0007669"/>
    <property type="project" value="InterPro"/>
</dbReference>
<dbReference type="EC" id="2.7.13.3" evidence="2"/>
<keyword evidence="9" id="KW-0472">Membrane</keyword>
<keyword evidence="9" id="KW-0812">Transmembrane</keyword>
<comment type="caution">
    <text evidence="11">The sequence shown here is derived from an EMBL/GenBank/DDBJ whole genome shotgun (WGS) entry which is preliminary data.</text>
</comment>
<comment type="catalytic activity">
    <reaction evidence="1">
        <text>ATP + protein L-histidine = ADP + protein N-phospho-L-histidine.</text>
        <dbReference type="EC" id="2.7.13.3"/>
    </reaction>
</comment>
<evidence type="ECO:0000256" key="6">
    <source>
        <dbReference type="ARBA" id="ARBA00022777"/>
    </source>
</evidence>
<dbReference type="AlphaFoldDB" id="A0A2P8DZ28"/>
<dbReference type="SUPFAM" id="SSF55874">
    <property type="entry name" value="ATPase domain of HSP90 chaperone/DNA topoisomerase II/histidine kinase"/>
    <property type="match status" value="1"/>
</dbReference>
<dbReference type="SMART" id="SM00387">
    <property type="entry name" value="HATPase_c"/>
    <property type="match status" value="1"/>
</dbReference>
<dbReference type="InterPro" id="IPR011712">
    <property type="entry name" value="Sig_transdc_His_kin_sub3_dim/P"/>
</dbReference>
<dbReference type="GO" id="GO:0016020">
    <property type="term" value="C:membrane"/>
    <property type="evidence" value="ECO:0007669"/>
    <property type="project" value="InterPro"/>
</dbReference>
<evidence type="ECO:0000256" key="3">
    <source>
        <dbReference type="ARBA" id="ARBA00022553"/>
    </source>
</evidence>
<name>A0A2P8DZ28_9ACTN</name>
<evidence type="ECO:0000256" key="8">
    <source>
        <dbReference type="ARBA" id="ARBA00023012"/>
    </source>
</evidence>
<keyword evidence="8" id="KW-0902">Two-component regulatory system</keyword>
<feature type="transmembrane region" description="Helical" evidence="9">
    <location>
        <begin position="98"/>
        <end position="120"/>
    </location>
</feature>
<evidence type="ECO:0000259" key="10">
    <source>
        <dbReference type="SMART" id="SM00387"/>
    </source>
</evidence>
<dbReference type="Pfam" id="PF23539">
    <property type="entry name" value="DUF7134"/>
    <property type="match status" value="1"/>
</dbReference>
<feature type="transmembrane region" description="Helical" evidence="9">
    <location>
        <begin position="59"/>
        <end position="78"/>
    </location>
</feature>
<dbReference type="InterPro" id="IPR003594">
    <property type="entry name" value="HATPase_dom"/>
</dbReference>
<dbReference type="Pfam" id="PF02518">
    <property type="entry name" value="HATPase_c"/>
    <property type="match status" value="1"/>
</dbReference>
<protein>
    <recommendedName>
        <fullName evidence="2">histidine kinase</fullName>
        <ecNumber evidence="2">2.7.13.3</ecNumber>
    </recommendedName>
</protein>
<dbReference type="PANTHER" id="PTHR24421:SF10">
    <property type="entry name" value="NITRATE_NITRITE SENSOR PROTEIN NARQ"/>
    <property type="match status" value="1"/>
</dbReference>
<accession>A0A2P8DZ28</accession>
<sequence length="384" mass="40692">MYAWVRRHPLLPDAALALAMYLMFGVSSAQTYNPGWAQAAIGGVFAAGLVFRRVAPVPSFMVVAAAAFVQWAGDVQLSPMDAMLLPSFYSISGYGPRWASRAGLGVGLLGAVLATARYVAPYGDQDTLAISVTFFAAMVVGAWALGDVRRVRQAHVAELVARAEMAERERDQQARIAAVEERARIARDMHDVVAHNLSVIVVQADGGRYVAEHDPATAVKTLGTIGETGRTALADMRRLLGVLRTGEPSEDRGPQPGIAQLPELLESVRQAGLSVEHERSGTPRELDAGRGLVVYRSVQEALTNTLKHAGPGARARVRLAYDADQVSVEVTDDGRGSAATSDGNGYGLRGMAERLGAFGGSVDAGPASGGGWRVLVRMPYGEGE</sequence>
<keyword evidence="3" id="KW-0597">Phosphoprotein</keyword>
<dbReference type="Proteomes" id="UP000243528">
    <property type="component" value="Unassembled WGS sequence"/>
</dbReference>
<feature type="transmembrane region" description="Helical" evidence="9">
    <location>
        <begin position="12"/>
        <end position="29"/>
    </location>
</feature>
<keyword evidence="9" id="KW-1133">Transmembrane helix</keyword>
<evidence type="ECO:0000313" key="12">
    <source>
        <dbReference type="Proteomes" id="UP000243528"/>
    </source>
</evidence>
<dbReference type="GO" id="GO:0000155">
    <property type="term" value="F:phosphorelay sensor kinase activity"/>
    <property type="evidence" value="ECO:0007669"/>
    <property type="project" value="InterPro"/>
</dbReference>
<evidence type="ECO:0000256" key="9">
    <source>
        <dbReference type="SAM" id="Phobius"/>
    </source>
</evidence>
<evidence type="ECO:0000256" key="2">
    <source>
        <dbReference type="ARBA" id="ARBA00012438"/>
    </source>
</evidence>
<dbReference type="InterPro" id="IPR036890">
    <property type="entry name" value="HATPase_C_sf"/>
</dbReference>
<keyword evidence="7" id="KW-0067">ATP-binding</keyword>
<dbReference type="CDD" id="cd16917">
    <property type="entry name" value="HATPase_UhpB-NarQ-NarX-like"/>
    <property type="match status" value="1"/>
</dbReference>